<evidence type="ECO:0000313" key="1">
    <source>
        <dbReference type="EMBL" id="PWA99701.1"/>
    </source>
</evidence>
<protein>
    <submittedName>
        <fullName evidence="1">Uncharacterized protein</fullName>
    </submittedName>
</protein>
<organism evidence="1 2">
    <name type="scientific">Artemisia annua</name>
    <name type="common">Sweet wormwood</name>
    <dbReference type="NCBI Taxonomy" id="35608"/>
    <lineage>
        <taxon>Eukaryota</taxon>
        <taxon>Viridiplantae</taxon>
        <taxon>Streptophyta</taxon>
        <taxon>Embryophyta</taxon>
        <taxon>Tracheophyta</taxon>
        <taxon>Spermatophyta</taxon>
        <taxon>Magnoliopsida</taxon>
        <taxon>eudicotyledons</taxon>
        <taxon>Gunneridae</taxon>
        <taxon>Pentapetalae</taxon>
        <taxon>asterids</taxon>
        <taxon>campanulids</taxon>
        <taxon>Asterales</taxon>
        <taxon>Asteraceae</taxon>
        <taxon>Asteroideae</taxon>
        <taxon>Anthemideae</taxon>
        <taxon>Artemisiinae</taxon>
        <taxon>Artemisia</taxon>
    </lineage>
</organism>
<sequence length="124" mass="14489">MSTTIPSFAHVTTLSIHKVHRASTRLDIRAHGFRDEGRSSNHVDSSMKLLKDRIEVMRTKERLEKSCRPNGWDYDLNYLMTFHNFFNPFCFLEVKANKAINHEKYVCATGQTYTIYVIQIAVNY</sequence>
<reference evidence="1 2" key="1">
    <citation type="journal article" date="2018" name="Mol. Plant">
        <title>The genome of Artemisia annua provides insight into the evolution of Asteraceae family and artemisinin biosynthesis.</title>
        <authorList>
            <person name="Shen Q."/>
            <person name="Zhang L."/>
            <person name="Liao Z."/>
            <person name="Wang S."/>
            <person name="Yan T."/>
            <person name="Shi P."/>
            <person name="Liu M."/>
            <person name="Fu X."/>
            <person name="Pan Q."/>
            <person name="Wang Y."/>
            <person name="Lv Z."/>
            <person name="Lu X."/>
            <person name="Zhang F."/>
            <person name="Jiang W."/>
            <person name="Ma Y."/>
            <person name="Chen M."/>
            <person name="Hao X."/>
            <person name="Li L."/>
            <person name="Tang Y."/>
            <person name="Lv G."/>
            <person name="Zhou Y."/>
            <person name="Sun X."/>
            <person name="Brodelius P.E."/>
            <person name="Rose J.K.C."/>
            <person name="Tang K."/>
        </authorList>
    </citation>
    <scope>NUCLEOTIDE SEQUENCE [LARGE SCALE GENOMIC DNA]</scope>
    <source>
        <strain evidence="2">cv. Huhao1</strain>
        <tissue evidence="1">Leaf</tissue>
    </source>
</reference>
<gene>
    <name evidence="1" type="ORF">CTI12_AA002290</name>
</gene>
<comment type="caution">
    <text evidence="1">The sequence shown here is derived from an EMBL/GenBank/DDBJ whole genome shotgun (WGS) entry which is preliminary data.</text>
</comment>
<dbReference type="PANTHER" id="PTHR38225">
    <property type="entry name" value="PROTEIN, PUTATIVE-RELATED"/>
    <property type="match status" value="1"/>
</dbReference>
<proteinExistence type="predicted"/>
<dbReference type="EMBL" id="PKPP01000009">
    <property type="protein sequence ID" value="PWA99701.1"/>
    <property type="molecule type" value="Genomic_DNA"/>
</dbReference>
<evidence type="ECO:0000313" key="2">
    <source>
        <dbReference type="Proteomes" id="UP000245207"/>
    </source>
</evidence>
<keyword evidence="2" id="KW-1185">Reference proteome</keyword>
<accession>A0A2U1QNX8</accession>
<dbReference type="OrthoDB" id="1667576at2759"/>
<dbReference type="Proteomes" id="UP000245207">
    <property type="component" value="Unassembled WGS sequence"/>
</dbReference>
<dbReference type="PANTHER" id="PTHR38225:SF4">
    <property type="entry name" value="PROTEIN, PUTATIVE-RELATED"/>
    <property type="match status" value="1"/>
</dbReference>
<name>A0A2U1QNX8_ARTAN</name>
<dbReference type="AlphaFoldDB" id="A0A2U1QNX8"/>